<keyword evidence="1" id="KW-0813">Transport</keyword>
<dbReference type="InterPro" id="IPR039426">
    <property type="entry name" value="TonB-dep_rcpt-like"/>
</dbReference>
<keyword evidence="1" id="KW-1134">Transmembrane beta strand</keyword>
<evidence type="ECO:0000313" key="4">
    <source>
        <dbReference type="EMBL" id="SFW49317.1"/>
    </source>
</evidence>
<dbReference type="InterPro" id="IPR012910">
    <property type="entry name" value="Plug_dom"/>
</dbReference>
<dbReference type="Gene3D" id="2.170.130.10">
    <property type="entry name" value="TonB-dependent receptor, plug domain"/>
    <property type="match status" value="1"/>
</dbReference>
<name>A0A1K1PPF0_9FLAO</name>
<evidence type="ECO:0000256" key="2">
    <source>
        <dbReference type="SAM" id="SignalP"/>
    </source>
</evidence>
<gene>
    <name evidence="4" type="ORF">SAMN05660313_02073</name>
</gene>
<dbReference type="SUPFAM" id="SSF56935">
    <property type="entry name" value="Porins"/>
    <property type="match status" value="1"/>
</dbReference>
<organism evidence="4 5">
    <name type="scientific">Cellulophaga fucicola</name>
    <dbReference type="NCBI Taxonomy" id="76595"/>
    <lineage>
        <taxon>Bacteria</taxon>
        <taxon>Pseudomonadati</taxon>
        <taxon>Bacteroidota</taxon>
        <taxon>Flavobacteriia</taxon>
        <taxon>Flavobacteriales</taxon>
        <taxon>Flavobacteriaceae</taxon>
        <taxon>Cellulophaga</taxon>
    </lineage>
</organism>
<dbReference type="InterPro" id="IPR037066">
    <property type="entry name" value="Plug_dom_sf"/>
</dbReference>
<keyword evidence="5" id="KW-1185">Reference proteome</keyword>
<evidence type="ECO:0000259" key="3">
    <source>
        <dbReference type="Pfam" id="PF07715"/>
    </source>
</evidence>
<sequence length="198" mass="21986">MLQKMKSLKIKISAPVIALLLCVLSANVQAQSNSFTFSKKENNENFKILKLDINSATTENQLTSYIADAEKEGVLLSFSNIKRNAKGNLTSISAAYKTKENKTKIHTAENKIVIDPFYFYVATSEKSKTIEKIGFKLKKNGGMDNVLFVVDGQEIDSQFNISMIDPDDIEAIHVLKNEKATAKYGDKGENGVIEITLK</sequence>
<keyword evidence="1" id="KW-0812">Transmembrane</keyword>
<dbReference type="STRING" id="76595.SAMN05660313_02073"/>
<dbReference type="PROSITE" id="PS52016">
    <property type="entry name" value="TONB_DEPENDENT_REC_3"/>
    <property type="match status" value="1"/>
</dbReference>
<dbReference type="AlphaFoldDB" id="A0A1K1PPF0"/>
<feature type="domain" description="TonB-dependent receptor plug" evidence="3">
    <location>
        <begin position="142"/>
        <end position="192"/>
    </location>
</feature>
<comment type="subcellular location">
    <subcellularLocation>
        <location evidence="1">Cell outer membrane</location>
        <topology evidence="1">Multi-pass membrane protein</topology>
    </subcellularLocation>
</comment>
<accession>A0A1K1PPF0</accession>
<dbReference type="GO" id="GO:0009279">
    <property type="term" value="C:cell outer membrane"/>
    <property type="evidence" value="ECO:0007669"/>
    <property type="project" value="UniProtKB-SubCell"/>
</dbReference>
<keyword evidence="1" id="KW-0472">Membrane</keyword>
<protein>
    <submittedName>
        <fullName evidence="4">TonB-dependent Receptor Plug Domain</fullName>
    </submittedName>
</protein>
<feature type="chain" id="PRO_5009666724" evidence="2">
    <location>
        <begin position="31"/>
        <end position="198"/>
    </location>
</feature>
<reference evidence="5" key="1">
    <citation type="submission" date="2016-11" db="EMBL/GenBank/DDBJ databases">
        <authorList>
            <person name="Varghese N."/>
            <person name="Submissions S."/>
        </authorList>
    </citation>
    <scope>NUCLEOTIDE SEQUENCE [LARGE SCALE GENOMIC DNA]</scope>
    <source>
        <strain evidence="5">DSM 24786</strain>
    </source>
</reference>
<evidence type="ECO:0000256" key="1">
    <source>
        <dbReference type="PROSITE-ProRule" id="PRU01360"/>
    </source>
</evidence>
<dbReference type="Pfam" id="PF07715">
    <property type="entry name" value="Plug"/>
    <property type="match status" value="1"/>
</dbReference>
<comment type="similarity">
    <text evidence="1">Belongs to the TonB-dependent receptor family.</text>
</comment>
<evidence type="ECO:0000313" key="5">
    <source>
        <dbReference type="Proteomes" id="UP000183257"/>
    </source>
</evidence>
<keyword evidence="1" id="KW-0998">Cell outer membrane</keyword>
<feature type="signal peptide" evidence="2">
    <location>
        <begin position="1"/>
        <end position="30"/>
    </location>
</feature>
<keyword evidence="4" id="KW-0675">Receptor</keyword>
<dbReference type="EMBL" id="FPIY01000002">
    <property type="protein sequence ID" value="SFW49317.1"/>
    <property type="molecule type" value="Genomic_DNA"/>
</dbReference>
<keyword evidence="2" id="KW-0732">Signal</keyword>
<dbReference type="Proteomes" id="UP000183257">
    <property type="component" value="Unassembled WGS sequence"/>
</dbReference>
<proteinExistence type="inferred from homology"/>
<dbReference type="OrthoDB" id="982809at2"/>